<feature type="region of interest" description="Disordered" evidence="2">
    <location>
        <begin position="1"/>
        <end position="27"/>
    </location>
</feature>
<comment type="caution">
    <text evidence="3">The sequence shown here is derived from an EMBL/GenBank/DDBJ whole genome shotgun (WGS) entry which is preliminary data.</text>
</comment>
<organism evidence="3 4">
    <name type="scientific">Meloidogyne graminicola</name>
    <dbReference type="NCBI Taxonomy" id="189291"/>
    <lineage>
        <taxon>Eukaryota</taxon>
        <taxon>Metazoa</taxon>
        <taxon>Ecdysozoa</taxon>
        <taxon>Nematoda</taxon>
        <taxon>Chromadorea</taxon>
        <taxon>Rhabditida</taxon>
        <taxon>Tylenchina</taxon>
        <taxon>Tylenchomorpha</taxon>
        <taxon>Tylenchoidea</taxon>
        <taxon>Meloidogynidae</taxon>
        <taxon>Meloidogyninae</taxon>
        <taxon>Meloidogyne</taxon>
    </lineage>
</organism>
<feature type="region of interest" description="Disordered" evidence="2">
    <location>
        <begin position="141"/>
        <end position="163"/>
    </location>
</feature>
<dbReference type="EMBL" id="JABEBT010000054">
    <property type="protein sequence ID" value="KAF7634640.1"/>
    <property type="molecule type" value="Genomic_DNA"/>
</dbReference>
<accession>A0A8S9ZML9</accession>
<feature type="compositionally biased region" description="Low complexity" evidence="2">
    <location>
        <begin position="274"/>
        <end position="288"/>
    </location>
</feature>
<proteinExistence type="predicted"/>
<evidence type="ECO:0000313" key="4">
    <source>
        <dbReference type="Proteomes" id="UP000605970"/>
    </source>
</evidence>
<dbReference type="Proteomes" id="UP000605970">
    <property type="component" value="Unassembled WGS sequence"/>
</dbReference>
<dbReference type="OrthoDB" id="1884872at2759"/>
<dbReference type="InterPro" id="IPR036575">
    <property type="entry name" value="TFIIS_cen_dom_sf"/>
</dbReference>
<feature type="compositionally biased region" description="Basic residues" evidence="2">
    <location>
        <begin position="289"/>
        <end position="298"/>
    </location>
</feature>
<reference evidence="3" key="1">
    <citation type="journal article" date="2020" name="Ecol. Evol.">
        <title>Genome structure and content of the rice root-knot nematode (Meloidogyne graminicola).</title>
        <authorList>
            <person name="Phan N.T."/>
            <person name="Danchin E.G.J."/>
            <person name="Klopp C."/>
            <person name="Perfus-Barbeoch L."/>
            <person name="Kozlowski D.K."/>
            <person name="Koutsovoulos G.D."/>
            <person name="Lopez-Roques C."/>
            <person name="Bouchez O."/>
            <person name="Zahm M."/>
            <person name="Besnard G."/>
            <person name="Bellafiore S."/>
        </authorList>
    </citation>
    <scope>NUCLEOTIDE SEQUENCE</scope>
    <source>
        <strain evidence="3">VN-18</strain>
    </source>
</reference>
<evidence type="ECO:0000313" key="3">
    <source>
        <dbReference type="EMBL" id="KAF7634640.1"/>
    </source>
</evidence>
<feature type="region of interest" description="Disordered" evidence="2">
    <location>
        <begin position="247"/>
        <end position="325"/>
    </location>
</feature>
<dbReference type="GO" id="GO:0006351">
    <property type="term" value="P:DNA-templated transcription"/>
    <property type="evidence" value="ECO:0007669"/>
    <property type="project" value="InterPro"/>
</dbReference>
<evidence type="ECO:0000256" key="2">
    <source>
        <dbReference type="SAM" id="MobiDB-lite"/>
    </source>
</evidence>
<feature type="compositionally biased region" description="Polar residues" evidence="2">
    <location>
        <begin position="258"/>
        <end position="273"/>
    </location>
</feature>
<keyword evidence="1" id="KW-0175">Coiled coil</keyword>
<feature type="compositionally biased region" description="Polar residues" evidence="2">
    <location>
        <begin position="1095"/>
        <end position="1108"/>
    </location>
</feature>
<feature type="coiled-coil region" evidence="1">
    <location>
        <begin position="988"/>
        <end position="1015"/>
    </location>
</feature>
<feature type="compositionally biased region" description="Polar residues" evidence="2">
    <location>
        <begin position="306"/>
        <end position="322"/>
    </location>
</feature>
<protein>
    <submittedName>
        <fullName evidence="3">TFIIS central domain-containing protein</fullName>
    </submittedName>
</protein>
<feature type="coiled-coil region" evidence="1">
    <location>
        <begin position="377"/>
        <end position="416"/>
    </location>
</feature>
<evidence type="ECO:0000256" key="1">
    <source>
        <dbReference type="SAM" id="Coils"/>
    </source>
</evidence>
<feature type="compositionally biased region" description="Basic residues" evidence="2">
    <location>
        <begin position="668"/>
        <end position="684"/>
    </location>
</feature>
<gene>
    <name evidence="3" type="ORF">Mgra_00005981</name>
</gene>
<name>A0A8S9ZML9_9BILA</name>
<dbReference type="SUPFAM" id="SSF46942">
    <property type="entry name" value="Elongation factor TFIIS domain 2"/>
    <property type="match status" value="1"/>
</dbReference>
<feature type="region of interest" description="Disordered" evidence="2">
    <location>
        <begin position="1089"/>
        <end position="1123"/>
    </location>
</feature>
<feature type="compositionally biased region" description="Low complexity" evidence="2">
    <location>
        <begin position="146"/>
        <end position="163"/>
    </location>
</feature>
<keyword evidence="4" id="KW-1185">Reference proteome</keyword>
<sequence>MSLIKQAPPPANSITRLTPEKEETNQKKVPNISILDSITDLTGNIYFAIDNPNDPDFGKNGFLSADRFRSGDCLPLLNDQISENFDLPKLEICDYGDCNKAKIDYFDDKKNNNDILRNLEEGKCVSLDTKRTAALISNNAGPQSFTTTAPSNTSNTTTTTTSTTLGHRNLLTNLKDDDCNSYRYPHPQHISPQRLQLELNHGQHRTIEKKRRKPQYKDKAQIIKPQDEPGYVGHKDVDVIMKTMGFEQPQQKQQRSQKATSPGNGSNIGTVLVSSSLSINCGNSSTKKQISKKQKQKPRQMQQQKNISSLKQQNSNKLNTSVNDDDKQTLNFKSISLDRTVIDSDEEEQEEERDVSIELDNNNEQVQKQNEDNIINAEFLNDNKKEVVENVKDLNKQNEIKEVKEIEKQNDIQQNLYKQPENKPKWTSSRIDEKKRKIEETSLIERIPKHLLVSFGWRNPITILSPFANRLHDKQPLSVEEANKIWEEKPAPERFLEKNVINKKIYQNLSETQLEKETNCSQVDEEPPFEIQVEDEPMDTRVDEQTQNNPETMNSTISPTCETETATTLANPMNVTLPQTLANSFALARIADFFAKKDERILRCHGFKPIFIPCERLELVLQRDRKDVTLRKMKEEREKRMAENEEKRRRNKNNFKIGNDLGSDEREKKRRKKDKRNDHKRHHSPSNIYSGSVRNEAKPPLKRNFTPVVQCCVCELIVSKERFGGRDTLFCSEACISKKAEQARRCVKEGERILLMDHKDFFFIEEANRLGHDPIYQKKVESMRVDVRKAIETALQKRSKAVNMNFSLKRYKELGVEIERALFSIHHDVNLRYRKWFKNFITVVNDENNLFFRDLLRDKVSVKKLVTLSVDQMCSSTSQIDPNFSTSTNITRLKSASIVAAADSTSISDMLEENINTELLASTTTLRNKIASTTIRHSMIKKTPLITAKTKSAIDDILGDMYKDTTHLHHSHLYDANCGVCKQNNLRKFAEKEHLERLEAKLEQERKSEEAKNGNVNFQNLDPSIQAAMLEDMSTEMTLNELDPLRRKHRDMAVRSADSYAITGDNNVLIGGNLGIGDDPIDQERHLRDPLDLESVNTRPSEQIYQNEGDTGSFDGGSGGNDDDNAFCDLNDGCFEPEAQQHQQQHIDFMEQDLGMDINPSPYVFCSRIEISKKNEITSQRPPPFEQSDTREVATDKNDSWLRVQKSSDIPNLFDHEALDPRLTHLVWKGKFVWNSFISFDCTLAAISNTGAVKAGRELPLELSVLGRSEANGVWHYIGSLKDSWDKQVILLLVEHPKDLHQYDLYLHCFDKVSSCDKQQIIVLDFKGHKQIKDGYVFTQTPENQLPSIFYPLDGPGLPERCKGKNHMILILIRRMDREDKILRKRLADNWPPTALQPCNIPTERLDLQSTNISEERQQNLILLDPRLDKNLTRHSKCYRPHHLFREMPHLFNDIMEQFNSEDDEGSPPPPSIATIKSCIRNPALHLPFNVPPILHTSFQPLPSPSQPKKSVRFHGINFNNLCDRVKTTTNYSLFCEDIDLV</sequence>
<feature type="compositionally biased region" description="Low complexity" evidence="2">
    <location>
        <begin position="248"/>
        <end position="257"/>
    </location>
</feature>
<feature type="region of interest" description="Disordered" evidence="2">
    <location>
        <begin position="635"/>
        <end position="696"/>
    </location>
</feature>
<feature type="compositionally biased region" description="Basic and acidic residues" evidence="2">
    <location>
        <begin position="635"/>
        <end position="648"/>
    </location>
</feature>